<evidence type="ECO:0000256" key="1">
    <source>
        <dbReference type="SAM" id="MobiDB-lite"/>
    </source>
</evidence>
<organism evidence="2 3">
    <name type="scientific">Dendrobium thyrsiflorum</name>
    <name type="common">Pinecone-like raceme dendrobium</name>
    <name type="synonym">Orchid</name>
    <dbReference type="NCBI Taxonomy" id="117978"/>
    <lineage>
        <taxon>Eukaryota</taxon>
        <taxon>Viridiplantae</taxon>
        <taxon>Streptophyta</taxon>
        <taxon>Embryophyta</taxon>
        <taxon>Tracheophyta</taxon>
        <taxon>Spermatophyta</taxon>
        <taxon>Magnoliopsida</taxon>
        <taxon>Liliopsida</taxon>
        <taxon>Asparagales</taxon>
        <taxon>Orchidaceae</taxon>
        <taxon>Epidendroideae</taxon>
        <taxon>Malaxideae</taxon>
        <taxon>Dendrobiinae</taxon>
        <taxon>Dendrobium</taxon>
    </lineage>
</organism>
<feature type="region of interest" description="Disordered" evidence="1">
    <location>
        <begin position="1"/>
        <end position="49"/>
    </location>
</feature>
<evidence type="ECO:0000313" key="3">
    <source>
        <dbReference type="Proteomes" id="UP001552299"/>
    </source>
</evidence>
<dbReference type="Proteomes" id="UP001552299">
    <property type="component" value="Unassembled WGS sequence"/>
</dbReference>
<feature type="compositionally biased region" description="Polar residues" evidence="1">
    <location>
        <begin position="223"/>
        <end position="232"/>
    </location>
</feature>
<dbReference type="AlphaFoldDB" id="A0ABD0UL17"/>
<feature type="region of interest" description="Disordered" evidence="1">
    <location>
        <begin position="190"/>
        <end position="232"/>
    </location>
</feature>
<protein>
    <submittedName>
        <fullName evidence="2">Uncharacterized protein</fullName>
    </submittedName>
</protein>
<sequence>MLRRSSARPPSDAGFPHSLQATPDLRPASKRRRTSPRPPSDAGLSPGLQATPKFCPTSKGFHVKNSGVSYERYTLYFICLCAGSSYKAETLNFVFLYRREYSRTQQFGAVCGNVVPNWGAIFAPISEISSDLCLSPDFRRNSARHRTSSQRCSYARRQTSARRRTFVGLLPDAELPSLISLTPVAGLLPEDRRGTDLVQGKSHTRNSEMPQLEEERREKASEILTSTRVEGH</sequence>
<gene>
    <name evidence="2" type="ORF">M5K25_016764</name>
</gene>
<reference evidence="2 3" key="1">
    <citation type="journal article" date="2024" name="Plant Biotechnol. J.">
        <title>Dendrobium thyrsiflorum genome and its molecular insights into genes involved in important horticultural traits.</title>
        <authorList>
            <person name="Chen B."/>
            <person name="Wang J.Y."/>
            <person name="Zheng P.J."/>
            <person name="Li K.L."/>
            <person name="Liang Y.M."/>
            <person name="Chen X.F."/>
            <person name="Zhang C."/>
            <person name="Zhao X."/>
            <person name="He X."/>
            <person name="Zhang G.Q."/>
            <person name="Liu Z.J."/>
            <person name="Xu Q."/>
        </authorList>
    </citation>
    <scope>NUCLEOTIDE SEQUENCE [LARGE SCALE GENOMIC DNA]</scope>
    <source>
        <strain evidence="2">GZMU011</strain>
    </source>
</reference>
<comment type="caution">
    <text evidence="2">The sequence shown here is derived from an EMBL/GenBank/DDBJ whole genome shotgun (WGS) entry which is preliminary data.</text>
</comment>
<evidence type="ECO:0000313" key="2">
    <source>
        <dbReference type="EMBL" id="KAL0913313.1"/>
    </source>
</evidence>
<keyword evidence="3" id="KW-1185">Reference proteome</keyword>
<name>A0ABD0UL17_DENTH</name>
<proteinExistence type="predicted"/>
<dbReference type="EMBL" id="JANQDX010000013">
    <property type="protein sequence ID" value="KAL0913313.1"/>
    <property type="molecule type" value="Genomic_DNA"/>
</dbReference>
<accession>A0ABD0UL17</accession>